<dbReference type="PANTHER" id="PTHR34390">
    <property type="entry name" value="UPF0442 PROTEIN YJJB-RELATED"/>
    <property type="match status" value="1"/>
</dbReference>
<keyword evidence="2" id="KW-1003">Cell membrane</keyword>
<evidence type="ECO:0000256" key="5">
    <source>
        <dbReference type="ARBA" id="ARBA00022989"/>
    </source>
</evidence>
<evidence type="ECO:0000256" key="3">
    <source>
        <dbReference type="ARBA" id="ARBA00022519"/>
    </source>
</evidence>
<accession>A0A419SUB0</accession>
<name>A0A419SUB0_9FIRM</name>
<gene>
    <name evidence="10" type="ORF">BET03_06855</name>
</gene>
<evidence type="ECO:0000259" key="9">
    <source>
        <dbReference type="Pfam" id="PF12821"/>
    </source>
</evidence>
<feature type="transmembrane region" description="Helical" evidence="8">
    <location>
        <begin position="6"/>
        <end position="21"/>
    </location>
</feature>
<keyword evidence="11" id="KW-1185">Reference proteome</keyword>
<feature type="transmembrane region" description="Helical" evidence="8">
    <location>
        <begin position="116"/>
        <end position="136"/>
    </location>
</feature>
<evidence type="ECO:0000256" key="1">
    <source>
        <dbReference type="ARBA" id="ARBA00004651"/>
    </source>
</evidence>
<dbReference type="GO" id="GO:0015744">
    <property type="term" value="P:succinate transport"/>
    <property type="evidence" value="ECO:0007669"/>
    <property type="project" value="TreeGrafter"/>
</dbReference>
<evidence type="ECO:0000256" key="8">
    <source>
        <dbReference type="SAM" id="Phobius"/>
    </source>
</evidence>
<feature type="transmembrane region" description="Helical" evidence="8">
    <location>
        <begin position="76"/>
        <end position="96"/>
    </location>
</feature>
<dbReference type="AlphaFoldDB" id="A0A419SUB0"/>
<dbReference type="Proteomes" id="UP000284177">
    <property type="component" value="Unassembled WGS sequence"/>
</dbReference>
<reference evidence="10 11" key="1">
    <citation type="submission" date="2016-08" db="EMBL/GenBank/DDBJ databases">
        <title>Novel Firmicutes and Novel Genomes.</title>
        <authorList>
            <person name="Poppleton D.I."/>
            <person name="Gribaldo S."/>
        </authorList>
    </citation>
    <scope>NUCLEOTIDE SEQUENCE [LARGE SCALE GENOMIC DNA]</scope>
    <source>
        <strain evidence="10 11">CTT3</strain>
    </source>
</reference>
<sequence length="144" mass="15495">MVKQLIYAFLSTIGFGVLFNIPRNCIVKSGIVGTLGWLVYLQIIEFTTSTIAGAFWGAITVGIIGEVFARVFKKPVTVFIVPGIVPLVPGAGMYYTMLAITEKRFIDAANLGSETLFIAASIASGIIISSSLSKIYKKQGVRPE</sequence>
<evidence type="ECO:0000256" key="6">
    <source>
        <dbReference type="ARBA" id="ARBA00023136"/>
    </source>
</evidence>
<keyword evidence="5 8" id="KW-1133">Transmembrane helix</keyword>
<comment type="caution">
    <text evidence="10">The sequence shown here is derived from an EMBL/GenBank/DDBJ whole genome shotgun (WGS) entry which is preliminary data.</text>
</comment>
<dbReference type="InterPro" id="IPR024528">
    <property type="entry name" value="ThrE_2"/>
</dbReference>
<comment type="similarity">
    <text evidence="7">Belongs to the ThrE exporter (TC 2.A.79) family.</text>
</comment>
<keyword evidence="4 8" id="KW-0812">Transmembrane</keyword>
<comment type="subcellular location">
    <subcellularLocation>
        <location evidence="1">Cell membrane</location>
        <topology evidence="1">Multi-pass membrane protein</topology>
    </subcellularLocation>
</comment>
<evidence type="ECO:0000313" key="10">
    <source>
        <dbReference type="EMBL" id="RKD28851.1"/>
    </source>
</evidence>
<evidence type="ECO:0000313" key="11">
    <source>
        <dbReference type="Proteomes" id="UP000284177"/>
    </source>
</evidence>
<evidence type="ECO:0000256" key="4">
    <source>
        <dbReference type="ARBA" id="ARBA00022692"/>
    </source>
</evidence>
<proteinExistence type="inferred from homology"/>
<keyword evidence="3" id="KW-0997">Cell inner membrane</keyword>
<protein>
    <recommendedName>
        <fullName evidence="9">Threonine/Serine exporter ThrE domain-containing protein</fullName>
    </recommendedName>
</protein>
<keyword evidence="6 8" id="KW-0472">Membrane</keyword>
<dbReference type="InterPro" id="IPR050539">
    <property type="entry name" value="ThrE_Dicarb/AminoAcid_Exp"/>
</dbReference>
<organism evidence="10 11">
    <name type="scientific">Thermohalobacter berrensis</name>
    <dbReference type="NCBI Taxonomy" id="99594"/>
    <lineage>
        <taxon>Bacteria</taxon>
        <taxon>Bacillati</taxon>
        <taxon>Bacillota</taxon>
        <taxon>Tissierellia</taxon>
        <taxon>Tissierellales</taxon>
        <taxon>Thermohalobacteraceae</taxon>
        <taxon>Thermohalobacter</taxon>
    </lineage>
</organism>
<dbReference type="EMBL" id="MCIB01000040">
    <property type="protein sequence ID" value="RKD28851.1"/>
    <property type="molecule type" value="Genomic_DNA"/>
</dbReference>
<feature type="transmembrane region" description="Helical" evidence="8">
    <location>
        <begin position="50"/>
        <end position="69"/>
    </location>
</feature>
<feature type="domain" description="Threonine/Serine exporter ThrE" evidence="9">
    <location>
        <begin position="4"/>
        <end position="131"/>
    </location>
</feature>
<dbReference type="PANTHER" id="PTHR34390:SF1">
    <property type="entry name" value="SUCCINATE TRANSPORTER SUBUNIT YJJB-RELATED"/>
    <property type="match status" value="1"/>
</dbReference>
<dbReference type="Pfam" id="PF12821">
    <property type="entry name" value="ThrE_2"/>
    <property type="match status" value="1"/>
</dbReference>
<evidence type="ECO:0000256" key="7">
    <source>
        <dbReference type="ARBA" id="ARBA00034125"/>
    </source>
</evidence>
<dbReference type="GO" id="GO:0005886">
    <property type="term" value="C:plasma membrane"/>
    <property type="evidence" value="ECO:0007669"/>
    <property type="project" value="UniProtKB-SubCell"/>
</dbReference>
<evidence type="ECO:0000256" key="2">
    <source>
        <dbReference type="ARBA" id="ARBA00022475"/>
    </source>
</evidence>